<dbReference type="EC" id="3.1.1.-" evidence="3"/>
<dbReference type="GO" id="GO:0016787">
    <property type="term" value="F:hydrolase activity"/>
    <property type="evidence" value="ECO:0007669"/>
    <property type="project" value="UniProtKB-KW"/>
</dbReference>
<dbReference type="Pfam" id="PF00135">
    <property type="entry name" value="COesterase"/>
    <property type="match status" value="1"/>
</dbReference>
<dbReference type="ESTHER" id="glota-s7rt87">
    <property type="family name" value="Fungal_carboxylesterase_lipase"/>
</dbReference>
<dbReference type="PANTHER" id="PTHR45570:SF1">
    <property type="entry name" value="CARBOXYLIC ESTER HYDROLASE"/>
    <property type="match status" value="1"/>
</dbReference>
<dbReference type="eggNOG" id="KOG4389">
    <property type="taxonomic scope" value="Eukaryota"/>
</dbReference>
<organism evidence="5 6">
    <name type="scientific">Gloeophyllum trabeum (strain ATCC 11539 / FP-39264 / Madison 617)</name>
    <name type="common">Brown rot fungus</name>
    <dbReference type="NCBI Taxonomy" id="670483"/>
    <lineage>
        <taxon>Eukaryota</taxon>
        <taxon>Fungi</taxon>
        <taxon>Dikarya</taxon>
        <taxon>Basidiomycota</taxon>
        <taxon>Agaricomycotina</taxon>
        <taxon>Agaricomycetes</taxon>
        <taxon>Gloeophyllales</taxon>
        <taxon>Gloeophyllaceae</taxon>
        <taxon>Gloeophyllum</taxon>
    </lineage>
</organism>
<dbReference type="InterPro" id="IPR029058">
    <property type="entry name" value="AB_hydrolase_fold"/>
</dbReference>
<dbReference type="EMBL" id="KB469298">
    <property type="protein sequence ID" value="EPQ57905.1"/>
    <property type="molecule type" value="Genomic_DNA"/>
</dbReference>
<dbReference type="OrthoDB" id="408631at2759"/>
<dbReference type="PANTHER" id="PTHR45570">
    <property type="entry name" value="CARBOXYLIC ESTER HYDROLASE"/>
    <property type="match status" value="1"/>
</dbReference>
<gene>
    <name evidence="5" type="ORF">GLOTRDRAFT_56392</name>
</gene>
<accession>S7RT87</accession>
<dbReference type="RefSeq" id="XP_007862998.1">
    <property type="nucleotide sequence ID" value="XM_007864807.1"/>
</dbReference>
<dbReference type="OMA" id="TWTFARN"/>
<comment type="similarity">
    <text evidence="1 3">Belongs to the type-B carboxylesterase/lipase family.</text>
</comment>
<dbReference type="SUPFAM" id="SSF53474">
    <property type="entry name" value="alpha/beta-Hydrolases"/>
    <property type="match status" value="1"/>
</dbReference>
<reference evidence="5 6" key="1">
    <citation type="journal article" date="2012" name="Science">
        <title>The Paleozoic origin of enzymatic lignin decomposition reconstructed from 31 fungal genomes.</title>
        <authorList>
            <person name="Floudas D."/>
            <person name="Binder M."/>
            <person name="Riley R."/>
            <person name="Barry K."/>
            <person name="Blanchette R.A."/>
            <person name="Henrissat B."/>
            <person name="Martinez A.T."/>
            <person name="Otillar R."/>
            <person name="Spatafora J.W."/>
            <person name="Yadav J.S."/>
            <person name="Aerts A."/>
            <person name="Benoit I."/>
            <person name="Boyd A."/>
            <person name="Carlson A."/>
            <person name="Copeland A."/>
            <person name="Coutinho P.M."/>
            <person name="de Vries R.P."/>
            <person name="Ferreira P."/>
            <person name="Findley K."/>
            <person name="Foster B."/>
            <person name="Gaskell J."/>
            <person name="Glotzer D."/>
            <person name="Gorecki P."/>
            <person name="Heitman J."/>
            <person name="Hesse C."/>
            <person name="Hori C."/>
            <person name="Igarashi K."/>
            <person name="Jurgens J.A."/>
            <person name="Kallen N."/>
            <person name="Kersten P."/>
            <person name="Kohler A."/>
            <person name="Kuees U."/>
            <person name="Kumar T.K.A."/>
            <person name="Kuo A."/>
            <person name="LaButti K."/>
            <person name="Larrondo L.F."/>
            <person name="Lindquist E."/>
            <person name="Ling A."/>
            <person name="Lombard V."/>
            <person name="Lucas S."/>
            <person name="Lundell T."/>
            <person name="Martin R."/>
            <person name="McLaughlin D.J."/>
            <person name="Morgenstern I."/>
            <person name="Morin E."/>
            <person name="Murat C."/>
            <person name="Nagy L.G."/>
            <person name="Nolan M."/>
            <person name="Ohm R.A."/>
            <person name="Patyshakuliyeva A."/>
            <person name="Rokas A."/>
            <person name="Ruiz-Duenas F.J."/>
            <person name="Sabat G."/>
            <person name="Salamov A."/>
            <person name="Samejima M."/>
            <person name="Schmutz J."/>
            <person name="Slot J.C."/>
            <person name="St John F."/>
            <person name="Stenlid J."/>
            <person name="Sun H."/>
            <person name="Sun S."/>
            <person name="Syed K."/>
            <person name="Tsang A."/>
            <person name="Wiebenga A."/>
            <person name="Young D."/>
            <person name="Pisabarro A."/>
            <person name="Eastwood D.C."/>
            <person name="Martin F."/>
            <person name="Cullen D."/>
            <person name="Grigoriev I.V."/>
            <person name="Hibbett D.S."/>
        </authorList>
    </citation>
    <scope>NUCLEOTIDE SEQUENCE [LARGE SCALE GENOMIC DNA]</scope>
    <source>
        <strain evidence="5 6">ATCC 11539</strain>
    </source>
</reference>
<dbReference type="PROSITE" id="PS00122">
    <property type="entry name" value="CARBOXYLESTERASE_B_1"/>
    <property type="match status" value="1"/>
</dbReference>
<evidence type="ECO:0000313" key="5">
    <source>
        <dbReference type="EMBL" id="EPQ57905.1"/>
    </source>
</evidence>
<keyword evidence="3" id="KW-0732">Signal</keyword>
<evidence type="ECO:0000256" key="3">
    <source>
        <dbReference type="RuleBase" id="RU361235"/>
    </source>
</evidence>
<feature type="domain" description="Carboxylesterase type B" evidence="4">
    <location>
        <begin position="62"/>
        <end position="537"/>
    </location>
</feature>
<protein>
    <recommendedName>
        <fullName evidence="3">Carboxylic ester hydrolase</fullName>
        <ecNumber evidence="3">3.1.1.-</ecNumber>
    </recommendedName>
</protein>
<dbReference type="HOGENOM" id="CLU_006586_16_2_1"/>
<proteinExistence type="inferred from homology"/>
<feature type="signal peptide" evidence="3">
    <location>
        <begin position="1"/>
        <end position="19"/>
    </location>
</feature>
<keyword evidence="2 3" id="KW-0378">Hydrolase</keyword>
<evidence type="ECO:0000313" key="6">
    <source>
        <dbReference type="Proteomes" id="UP000030669"/>
    </source>
</evidence>
<sequence>MVAVRSLVSGLLLLGSTLASPVPSPSTNGIKLPFPPITPKGLLCQIPIVKDFLCPRQSSSGTSVKTPLGTAQGTADTSNANRFVVKYASANRWQASVMTTNWTLPNGATDPSALPLSCPQPGVDDSAFSEDCLSMMIYVPSSVRLGSNVPTMLWIHGGSFIVGAATGPGLDGSSLASATNSIVAVVQYRLGALGWMAPNGDTNLALGDIIIALGFLKTVLPSFGGDPSQITIAGQSSGATMVRAMLAIPSASSLFNHAIIQSDPMDYGFQSPGTQQTLQNYFNGLLNCSPSDTACLDAISLDDLINAQMNLYSTAYSLDPSATLSEPMRPVHDGQLITSTLDSSSPFPRQSKSILVSTVLNEAGLTIYGNYDQPLPESQWEPAVNATFGAARTAKIYNASVYAASQFAVGTNGSANASTTVDARAQLQELGTDYIWKCSSWTFARNWAANGGTVYAGLYVVGSSYPGNSAVPYCTQAGVVCHQDDIQIVFGMAPSPSTAQSALISEMQARYGAFFRTGNPNPSGSSLQSWQASGTSNVNAVLLGGSGLAPVGACDPSYWGEAVQYDYQVYGI</sequence>
<name>S7RT87_GLOTA</name>
<dbReference type="GeneID" id="19307109"/>
<evidence type="ECO:0000256" key="2">
    <source>
        <dbReference type="ARBA" id="ARBA00022801"/>
    </source>
</evidence>
<dbReference type="InterPro" id="IPR019826">
    <property type="entry name" value="Carboxylesterase_B_AS"/>
</dbReference>
<feature type="chain" id="PRO_5005146566" description="Carboxylic ester hydrolase" evidence="3">
    <location>
        <begin position="20"/>
        <end position="572"/>
    </location>
</feature>
<evidence type="ECO:0000256" key="1">
    <source>
        <dbReference type="ARBA" id="ARBA00005964"/>
    </source>
</evidence>
<dbReference type="InterPro" id="IPR002018">
    <property type="entry name" value="CarbesteraseB"/>
</dbReference>
<dbReference type="AlphaFoldDB" id="S7RT87"/>
<keyword evidence="6" id="KW-1185">Reference proteome</keyword>
<dbReference type="Proteomes" id="UP000030669">
    <property type="component" value="Unassembled WGS sequence"/>
</dbReference>
<dbReference type="KEGG" id="gtr:GLOTRDRAFT_56392"/>
<evidence type="ECO:0000259" key="4">
    <source>
        <dbReference type="Pfam" id="PF00135"/>
    </source>
</evidence>
<dbReference type="Gene3D" id="3.40.50.1820">
    <property type="entry name" value="alpha/beta hydrolase"/>
    <property type="match status" value="1"/>
</dbReference>